<proteinExistence type="predicted"/>
<feature type="compositionally biased region" description="Low complexity" evidence="1">
    <location>
        <begin position="22"/>
        <end position="33"/>
    </location>
</feature>
<name>A0A6J4VLJ7_9BACT</name>
<sequence length="33" mass="3481">ERVEEAAHRRRGPARGRGGERGAPAGRGQRGAV</sequence>
<accession>A0A6J4VLJ7</accession>
<dbReference type="EMBL" id="CADCWM010000855">
    <property type="protein sequence ID" value="CAA9582642.1"/>
    <property type="molecule type" value="Genomic_DNA"/>
</dbReference>
<evidence type="ECO:0000313" key="2">
    <source>
        <dbReference type="EMBL" id="CAA9582642.1"/>
    </source>
</evidence>
<feature type="region of interest" description="Disordered" evidence="1">
    <location>
        <begin position="1"/>
        <end position="33"/>
    </location>
</feature>
<dbReference type="AlphaFoldDB" id="A0A6J4VLJ7"/>
<organism evidence="2">
    <name type="scientific">uncultured Thermomicrobiales bacterium</name>
    <dbReference type="NCBI Taxonomy" id="1645740"/>
    <lineage>
        <taxon>Bacteria</taxon>
        <taxon>Pseudomonadati</taxon>
        <taxon>Thermomicrobiota</taxon>
        <taxon>Thermomicrobia</taxon>
        <taxon>Thermomicrobiales</taxon>
        <taxon>environmental samples</taxon>
    </lineage>
</organism>
<evidence type="ECO:0000256" key="1">
    <source>
        <dbReference type="SAM" id="MobiDB-lite"/>
    </source>
</evidence>
<reference evidence="2" key="1">
    <citation type="submission" date="2020-02" db="EMBL/GenBank/DDBJ databases">
        <authorList>
            <person name="Meier V. D."/>
        </authorList>
    </citation>
    <scope>NUCLEOTIDE SEQUENCE</scope>
    <source>
        <strain evidence="2">AVDCRST_MAG88</strain>
    </source>
</reference>
<feature type="non-terminal residue" evidence="2">
    <location>
        <position position="33"/>
    </location>
</feature>
<gene>
    <name evidence="2" type="ORF">AVDCRST_MAG88-3541</name>
</gene>
<protein>
    <submittedName>
        <fullName evidence="2">Uncharacterized protein</fullName>
    </submittedName>
</protein>
<feature type="non-terminal residue" evidence="2">
    <location>
        <position position="1"/>
    </location>
</feature>